<name>A0A383VF82_TETOB</name>
<accession>A0A383VF82</accession>
<keyword evidence="2" id="KW-0732">Signal</keyword>
<feature type="signal peptide" evidence="2">
    <location>
        <begin position="1"/>
        <end position="48"/>
    </location>
</feature>
<dbReference type="InterPro" id="IPR000742">
    <property type="entry name" value="EGF"/>
</dbReference>
<dbReference type="InterPro" id="IPR009030">
    <property type="entry name" value="Growth_fac_rcpt_cys_sf"/>
</dbReference>
<evidence type="ECO:0000256" key="1">
    <source>
        <dbReference type="PROSITE-ProRule" id="PRU00076"/>
    </source>
</evidence>
<evidence type="ECO:0000313" key="5">
    <source>
        <dbReference type="Proteomes" id="UP000256970"/>
    </source>
</evidence>
<sequence length="1288" mass="137112">MCVGYIRFRCGEICGIAATRQPVTTRCRSKLVLASLLLWLSWAPFVVAQSKPCSPDERIPKCQDKACVVRRVTGLAEEVAVCNACQPGYSRINRARACACPPGQYDTGNGCAACGFGNYCPGAAIDYVALPAHEEMNSKRGPQNPCDKGTTGGLTTATKTARTWTSCVVKPGFRLASTSGAGVRESTQTAALCEANRFNIGNNRATTCTPCPTGLVTVAVAPAETTSQTARNRDARLDCKIPAGYYYQGSRAAVCPKGSYREGLAETGIEVNCISCNPPGKTGISTEALGATQKSACRVVEAGFAALWDEREGGFAYEATPCPIGTYFTGGSVTEASLCTPCNGYVTRSTQSTSLADCLAPPGYYLDSPDTQPTLQRCPTSITHHDYSSSMSSAYKTFGTYRPGWATTPNGVRDCKACGANMLVMPTEPSEMPEGFAVQSDVLPNDPLAADDTTLVATSAASCYIMPHWGLVRDLSLDASISTWRAFPCPDSTVGTTDMTFGTASATVCRPITVFCGEGYEVGAYGDKCMNPAGFGAYAKAAVECSDGSWAARGSKLPCTECGKGRTTMSEPKAKQSVENCFVQPGFGIYNPEGANPVDKWYDTGASKPVPGSLEDQAKLDVAECPIGRYSSSTGGEAAVADVSARCKSCPPYSTTLESGSISMANCTVCEAGSGRKYYKAYGGCLACERGSFSNGERTNPFTGEERTDWECMQCPRMTFRYEGQDDFTSDSTTLQTGAESDSDCLPVHTQLSSFVGTSVFNTDDAGSYVWGLMGWEGGSLEECVNYCRNTAACHFVEWHYTDTPFSGCWAFRPTPSSAPDAAEVYYKLPPSNDIRAASRISAASADAKPTANATGGSSGSANSTTGRVKARTISSGAYAKYTYDASKQALAPWGRLISSKLVLADAADACDANPSCWGLVKAQGGGYDLWAGSTLAGVRTFINTDKADDTASTSSKRIVQPGRFDKDPCLQNTCSERGTCIPGKGCQCDDGYYNGAEGKCEKEGDDVCFDSEAKPEQGLDGTVTMVYPGTVTMPCLEKLWGTLYQCPNSHYVLNGPQTAAWQNSNLSSVQAEMWSIVGTSAFYLNVDSTNPANIEGAAACLGINRYQAVGDEPTGANAEKLRPISYVRQCPAGTFINKVMYVLGSRRNFAHFWVATCSDGSTLEPIVPGGMIDAPAAVEVSLPAGFDEVTLQGYLHQGVWTGVYGRGFSLQGSRKMPWTGYSEWDLAEGEYLYRTAVAKCLKPGEVAVGWHGSMLYQQWFTVHMDGTVGLICQKRELIDQTKLLAEA</sequence>
<reference evidence="4 5" key="1">
    <citation type="submission" date="2016-10" db="EMBL/GenBank/DDBJ databases">
        <authorList>
            <person name="Cai Z."/>
        </authorList>
    </citation>
    <scope>NUCLEOTIDE SEQUENCE [LARGE SCALE GENOMIC DNA]</scope>
</reference>
<dbReference type="EMBL" id="FNXT01000281">
    <property type="protein sequence ID" value="SZX63046.1"/>
    <property type="molecule type" value="Genomic_DNA"/>
</dbReference>
<feature type="chain" id="PRO_5016896746" description="EGF-like domain-containing protein" evidence="2">
    <location>
        <begin position="49"/>
        <end position="1288"/>
    </location>
</feature>
<organism evidence="4 5">
    <name type="scientific">Tetradesmus obliquus</name>
    <name type="common">Green alga</name>
    <name type="synonym">Acutodesmus obliquus</name>
    <dbReference type="NCBI Taxonomy" id="3088"/>
    <lineage>
        <taxon>Eukaryota</taxon>
        <taxon>Viridiplantae</taxon>
        <taxon>Chlorophyta</taxon>
        <taxon>core chlorophytes</taxon>
        <taxon>Chlorophyceae</taxon>
        <taxon>CS clade</taxon>
        <taxon>Sphaeropleales</taxon>
        <taxon>Scenedesmaceae</taxon>
        <taxon>Tetradesmus</taxon>
    </lineage>
</organism>
<feature type="domain" description="EGF-like" evidence="3">
    <location>
        <begin position="966"/>
        <end position="1002"/>
    </location>
</feature>
<dbReference type="Proteomes" id="UP000256970">
    <property type="component" value="Unassembled WGS sequence"/>
</dbReference>
<gene>
    <name evidence="4" type="ORF">BQ4739_LOCUS3613</name>
</gene>
<dbReference type="SMART" id="SM01411">
    <property type="entry name" value="Ephrin_rec_like"/>
    <property type="match status" value="6"/>
</dbReference>
<evidence type="ECO:0000259" key="3">
    <source>
        <dbReference type="PROSITE" id="PS50026"/>
    </source>
</evidence>
<comment type="caution">
    <text evidence="1">Lacks conserved residue(s) required for the propagation of feature annotation.</text>
</comment>
<protein>
    <recommendedName>
        <fullName evidence="3">EGF-like domain-containing protein</fullName>
    </recommendedName>
</protein>
<keyword evidence="5" id="KW-1185">Reference proteome</keyword>
<dbReference type="Gene3D" id="2.10.50.10">
    <property type="entry name" value="Tumor Necrosis Factor Receptor, subunit A, domain 2"/>
    <property type="match status" value="1"/>
</dbReference>
<evidence type="ECO:0000256" key="2">
    <source>
        <dbReference type="SAM" id="SignalP"/>
    </source>
</evidence>
<evidence type="ECO:0000313" key="4">
    <source>
        <dbReference type="EMBL" id="SZX63046.1"/>
    </source>
</evidence>
<dbReference type="SUPFAM" id="SSF57184">
    <property type="entry name" value="Growth factor receptor domain"/>
    <property type="match status" value="1"/>
</dbReference>
<dbReference type="PROSITE" id="PS50026">
    <property type="entry name" value="EGF_3"/>
    <property type="match status" value="1"/>
</dbReference>
<dbReference type="PROSITE" id="PS01186">
    <property type="entry name" value="EGF_2"/>
    <property type="match status" value="1"/>
</dbReference>
<keyword evidence="1" id="KW-0245">EGF-like domain</keyword>
<proteinExistence type="predicted"/>